<accession>A0AAJ7E1L4</accession>
<dbReference type="GeneID" id="105367468"/>
<organism evidence="2 3">
    <name type="scientific">Ceratosolen solmsi marchali</name>
    <dbReference type="NCBI Taxonomy" id="326594"/>
    <lineage>
        <taxon>Eukaryota</taxon>
        <taxon>Metazoa</taxon>
        <taxon>Ecdysozoa</taxon>
        <taxon>Arthropoda</taxon>
        <taxon>Hexapoda</taxon>
        <taxon>Insecta</taxon>
        <taxon>Pterygota</taxon>
        <taxon>Neoptera</taxon>
        <taxon>Endopterygota</taxon>
        <taxon>Hymenoptera</taxon>
        <taxon>Apocrita</taxon>
        <taxon>Proctotrupomorpha</taxon>
        <taxon>Chalcidoidea</taxon>
        <taxon>Agaonidae</taxon>
        <taxon>Agaoninae</taxon>
        <taxon>Ceratosolen</taxon>
    </lineage>
</organism>
<dbReference type="Proteomes" id="UP000695007">
    <property type="component" value="Unplaced"/>
</dbReference>
<feature type="region of interest" description="Disordered" evidence="1">
    <location>
        <begin position="296"/>
        <end position="324"/>
    </location>
</feature>
<dbReference type="KEGG" id="csol:105367468"/>
<dbReference type="AlphaFoldDB" id="A0AAJ7E1L4"/>
<feature type="compositionally biased region" description="Basic and acidic residues" evidence="1">
    <location>
        <begin position="31"/>
        <end position="46"/>
    </location>
</feature>
<feature type="compositionally biased region" description="Polar residues" evidence="1">
    <location>
        <begin position="237"/>
        <end position="252"/>
    </location>
</feature>
<feature type="compositionally biased region" description="Low complexity" evidence="1">
    <location>
        <begin position="314"/>
        <end position="324"/>
    </location>
</feature>
<feature type="region of interest" description="Disordered" evidence="1">
    <location>
        <begin position="1"/>
        <end position="46"/>
    </location>
</feature>
<feature type="region of interest" description="Disordered" evidence="1">
    <location>
        <begin position="222"/>
        <end position="261"/>
    </location>
</feature>
<evidence type="ECO:0000256" key="1">
    <source>
        <dbReference type="SAM" id="MobiDB-lite"/>
    </source>
</evidence>
<protein>
    <submittedName>
        <fullName evidence="3">Uncharacterized protein LOC105367468</fullName>
    </submittedName>
</protein>
<gene>
    <name evidence="3" type="primary">LOC105367468</name>
</gene>
<evidence type="ECO:0000313" key="3">
    <source>
        <dbReference type="RefSeq" id="XP_011504490.1"/>
    </source>
</evidence>
<proteinExistence type="predicted"/>
<sequence>MEKHLGLSQGFKQLVKEQNARSTSKKGSRTPGDELKSLEKSRGRNEKILQSINSSISSKLMPNDIRTVLRKDDIDALIKKDQKRTKSTIKVPNDFEEKIFDVAKRNILNGKTTRLTNSQNFIEKYGSGEGCLRSKLSNEKVRKNRCKRNSDLQKSNYISDDNEDANLYLQNNYLKSIVMNSDLDDDTESDSDIKEITKQTNSTVISPRTIFTKSSYDAFNEFESKPQKKNKNEKISRATNSANLNVKSSTSENKNDDSEESGMSYLMKKYLQASDEAARKFSESARISQFMKNSSTQANIGENSEKGPVRMKKSVSSINSPKSSNIRTTRNIISKLHSFKRT</sequence>
<name>A0AAJ7E1L4_9HYME</name>
<keyword evidence="2" id="KW-1185">Reference proteome</keyword>
<feature type="compositionally biased region" description="Basic and acidic residues" evidence="1">
    <location>
        <begin position="222"/>
        <end position="236"/>
    </location>
</feature>
<reference evidence="3" key="1">
    <citation type="submission" date="2025-08" db="UniProtKB">
        <authorList>
            <consortium name="RefSeq"/>
        </authorList>
    </citation>
    <scope>IDENTIFICATION</scope>
</reference>
<dbReference type="RefSeq" id="XP_011504490.1">
    <property type="nucleotide sequence ID" value="XM_011506188.1"/>
</dbReference>
<evidence type="ECO:0000313" key="2">
    <source>
        <dbReference type="Proteomes" id="UP000695007"/>
    </source>
</evidence>